<keyword evidence="5" id="KW-1185">Reference proteome</keyword>
<dbReference type="Gene3D" id="3.40.30.10">
    <property type="entry name" value="Glutaredoxin"/>
    <property type="match status" value="1"/>
</dbReference>
<feature type="domain" description="Thioredoxin-like fold" evidence="3">
    <location>
        <begin position="1"/>
        <end position="76"/>
    </location>
</feature>
<dbReference type="InterPro" id="IPR005243">
    <property type="entry name" value="THIRX-like_proc"/>
</dbReference>
<dbReference type="InterPro" id="IPR012336">
    <property type="entry name" value="Thioredoxin-like_fold"/>
</dbReference>
<evidence type="ECO:0000259" key="3">
    <source>
        <dbReference type="Pfam" id="PF13192"/>
    </source>
</evidence>
<dbReference type="PANTHER" id="PTHR36450">
    <property type="entry name" value="THIOREDOXIN"/>
    <property type="match status" value="1"/>
</dbReference>
<keyword evidence="2" id="KW-0676">Redox-active center</keyword>
<accession>A0A840UK01</accession>
<feature type="active site" description="Nucleophile" evidence="1">
    <location>
        <position position="10"/>
    </location>
</feature>
<dbReference type="EMBL" id="JACHEO010000001">
    <property type="protein sequence ID" value="MBB5346667.1"/>
    <property type="molecule type" value="Genomic_DNA"/>
</dbReference>
<dbReference type="SUPFAM" id="SSF52833">
    <property type="entry name" value="Thioredoxin-like"/>
    <property type="match status" value="1"/>
</dbReference>
<protein>
    <submittedName>
        <fullName evidence="4">Small redox-active disulfide protein 2</fullName>
    </submittedName>
</protein>
<comment type="caution">
    <text evidence="4">The sequence shown here is derived from an EMBL/GenBank/DDBJ whole genome shotgun (WGS) entry which is preliminary data.</text>
</comment>
<dbReference type="Pfam" id="PF13192">
    <property type="entry name" value="Thioredoxin_3"/>
    <property type="match status" value="1"/>
</dbReference>
<sequence>MKIHILGPGCAKCAQLGETVTAATKELGIDCEIEKVTDFNKIMSFGVMMTPGLVVNGEVKAVGRVPSLEEIKSMLK</sequence>
<dbReference type="InterPro" id="IPR036249">
    <property type="entry name" value="Thioredoxin-like_sf"/>
</dbReference>
<evidence type="ECO:0000256" key="1">
    <source>
        <dbReference type="PIRSR" id="PIRSR037031-50"/>
    </source>
</evidence>
<evidence type="ECO:0000313" key="4">
    <source>
        <dbReference type="EMBL" id="MBB5346667.1"/>
    </source>
</evidence>
<dbReference type="NCBIfam" id="TIGR00412">
    <property type="entry name" value="redox_disulf_2"/>
    <property type="match status" value="1"/>
</dbReference>
<feature type="active site" description="Nucleophile" evidence="1">
    <location>
        <position position="13"/>
    </location>
</feature>
<keyword evidence="2" id="KW-1015">Disulfide bond</keyword>
<feature type="disulfide bond" description="Redox-active" evidence="2">
    <location>
        <begin position="10"/>
        <end position="13"/>
    </location>
</feature>
<dbReference type="PIRSF" id="PIRSF037031">
    <property type="entry name" value="Redox_disulphide_2"/>
    <property type="match status" value="1"/>
</dbReference>
<proteinExistence type="predicted"/>
<evidence type="ECO:0000313" key="5">
    <source>
        <dbReference type="Proteomes" id="UP000539642"/>
    </source>
</evidence>
<dbReference type="Proteomes" id="UP000539642">
    <property type="component" value="Unassembled WGS sequence"/>
</dbReference>
<dbReference type="PANTHER" id="PTHR36450:SF1">
    <property type="entry name" value="THIOREDOXIN"/>
    <property type="match status" value="1"/>
</dbReference>
<gene>
    <name evidence="4" type="ORF">HNQ81_000374</name>
</gene>
<evidence type="ECO:0000256" key="2">
    <source>
        <dbReference type="PIRSR" id="PIRSR037031-51"/>
    </source>
</evidence>
<organism evidence="4 5">
    <name type="scientific">Desulfoprunum benzoelyticum</name>
    <dbReference type="NCBI Taxonomy" id="1506996"/>
    <lineage>
        <taxon>Bacteria</taxon>
        <taxon>Pseudomonadati</taxon>
        <taxon>Thermodesulfobacteriota</taxon>
        <taxon>Desulfobulbia</taxon>
        <taxon>Desulfobulbales</taxon>
        <taxon>Desulfobulbaceae</taxon>
        <taxon>Desulfoprunum</taxon>
    </lineage>
</organism>
<reference evidence="4 5" key="1">
    <citation type="submission" date="2020-08" db="EMBL/GenBank/DDBJ databases">
        <title>Genomic Encyclopedia of Type Strains, Phase IV (KMG-IV): sequencing the most valuable type-strain genomes for metagenomic binning, comparative biology and taxonomic classification.</title>
        <authorList>
            <person name="Goeker M."/>
        </authorList>
    </citation>
    <scope>NUCLEOTIDE SEQUENCE [LARGE SCALE GENOMIC DNA]</scope>
    <source>
        <strain evidence="4 5">DSM 28570</strain>
    </source>
</reference>
<dbReference type="RefSeq" id="WP_183347719.1">
    <property type="nucleotide sequence ID" value="NZ_JACHEO010000001.1"/>
</dbReference>
<name>A0A840UK01_9BACT</name>
<dbReference type="AlphaFoldDB" id="A0A840UK01"/>